<keyword evidence="7" id="KW-1185">Reference proteome</keyword>
<accession>A0ABR0KN08</accession>
<reference evidence="6 7" key="1">
    <citation type="submission" date="2023-08" db="EMBL/GenBank/DDBJ databases">
        <title>Black Yeasts Isolated from many extreme environments.</title>
        <authorList>
            <person name="Coleine C."/>
            <person name="Stajich J.E."/>
            <person name="Selbmann L."/>
        </authorList>
    </citation>
    <scope>NUCLEOTIDE SEQUENCE [LARGE SCALE GENOMIC DNA]</scope>
    <source>
        <strain evidence="6 7">CCFEE 5885</strain>
    </source>
</reference>
<name>A0ABR0KN08_9EURO</name>
<evidence type="ECO:0000256" key="2">
    <source>
        <dbReference type="ARBA" id="ARBA00011353"/>
    </source>
</evidence>
<feature type="compositionally biased region" description="Acidic residues" evidence="4">
    <location>
        <begin position="71"/>
        <end position="87"/>
    </location>
</feature>
<feature type="compositionally biased region" description="Basic and acidic residues" evidence="4">
    <location>
        <begin position="25"/>
        <end position="62"/>
    </location>
</feature>
<comment type="caution">
    <text evidence="6">The sequence shown here is derived from an EMBL/GenBank/DDBJ whole genome shotgun (WGS) entry which is preliminary data.</text>
</comment>
<dbReference type="Proteomes" id="UP001345013">
    <property type="component" value="Unassembled WGS sequence"/>
</dbReference>
<dbReference type="PROSITE" id="PS50013">
    <property type="entry name" value="CHROMO_2"/>
    <property type="match status" value="1"/>
</dbReference>
<dbReference type="Gene3D" id="2.40.50.40">
    <property type="match status" value="2"/>
</dbReference>
<evidence type="ECO:0000256" key="4">
    <source>
        <dbReference type="SAM" id="MobiDB-lite"/>
    </source>
</evidence>
<dbReference type="PANTHER" id="PTHR22812">
    <property type="entry name" value="CHROMOBOX PROTEIN"/>
    <property type="match status" value="1"/>
</dbReference>
<dbReference type="InterPro" id="IPR051219">
    <property type="entry name" value="Heterochromatin_chromo-domain"/>
</dbReference>
<evidence type="ECO:0000256" key="3">
    <source>
        <dbReference type="ARBA" id="ARBA00023242"/>
    </source>
</evidence>
<protein>
    <recommendedName>
        <fullName evidence="5">Chromo domain-containing protein</fullName>
    </recommendedName>
</protein>
<dbReference type="InterPro" id="IPR008251">
    <property type="entry name" value="Chromo_shadow_dom"/>
</dbReference>
<evidence type="ECO:0000313" key="7">
    <source>
        <dbReference type="Proteomes" id="UP001345013"/>
    </source>
</evidence>
<evidence type="ECO:0000313" key="6">
    <source>
        <dbReference type="EMBL" id="KAK5100213.1"/>
    </source>
</evidence>
<dbReference type="InterPro" id="IPR016197">
    <property type="entry name" value="Chromo-like_dom_sf"/>
</dbReference>
<proteinExistence type="predicted"/>
<dbReference type="SMART" id="SM00298">
    <property type="entry name" value="CHROMO"/>
    <property type="match status" value="1"/>
</dbReference>
<feature type="region of interest" description="Disordered" evidence="4">
    <location>
        <begin position="143"/>
        <end position="210"/>
    </location>
</feature>
<dbReference type="CDD" id="cd00024">
    <property type="entry name" value="CD_CSD"/>
    <property type="match status" value="1"/>
</dbReference>
<dbReference type="EMBL" id="JAVRRG010000007">
    <property type="protein sequence ID" value="KAK5100213.1"/>
    <property type="molecule type" value="Genomic_DNA"/>
</dbReference>
<comment type="subcellular location">
    <subcellularLocation>
        <location evidence="1">Nucleus</location>
    </subcellularLocation>
</comment>
<organism evidence="6 7">
    <name type="scientific">Lithohypha guttulata</name>
    <dbReference type="NCBI Taxonomy" id="1690604"/>
    <lineage>
        <taxon>Eukaryota</taxon>
        <taxon>Fungi</taxon>
        <taxon>Dikarya</taxon>
        <taxon>Ascomycota</taxon>
        <taxon>Pezizomycotina</taxon>
        <taxon>Eurotiomycetes</taxon>
        <taxon>Chaetothyriomycetidae</taxon>
        <taxon>Chaetothyriales</taxon>
        <taxon>Trichomeriaceae</taxon>
        <taxon>Lithohypha</taxon>
    </lineage>
</organism>
<dbReference type="SMART" id="SM00300">
    <property type="entry name" value="ChSh"/>
    <property type="match status" value="1"/>
</dbReference>
<dbReference type="InterPro" id="IPR023780">
    <property type="entry name" value="Chromo_domain"/>
</dbReference>
<sequence>MPPLIHADDDTSDLDIPANGVSAHTESRVESDVEAKNQLKDDLMSDIEETRGAAAAKAERARVSPTNSNDASDDDQDEEEEEEEAYEVEAIRDHEFRKKKGKNQPYVLLYNVKWKNFPDTDNTLEPEENLLGSRDILAAYHHKIGGAPQPPTEDEPRLKKKQSKKSLRGDSMASATEDSPVPPAKRQKRSKAAETEASDEDADMFGTWMPTDTSWEKSIKEIQTVERDEKSNDLYILMIFKNGKKSRVKNTLVRSRCPQRLLDFYEEHLSV</sequence>
<feature type="region of interest" description="Disordered" evidence="4">
    <location>
        <begin position="1"/>
        <end position="102"/>
    </location>
</feature>
<gene>
    <name evidence="6" type="ORF">LTR24_001008</name>
</gene>
<dbReference type="InterPro" id="IPR000953">
    <property type="entry name" value="Chromo/chromo_shadow_dom"/>
</dbReference>
<feature type="domain" description="Chromo" evidence="5">
    <location>
        <begin position="86"/>
        <end position="152"/>
    </location>
</feature>
<dbReference type="SUPFAM" id="SSF54160">
    <property type="entry name" value="Chromo domain-like"/>
    <property type="match status" value="2"/>
</dbReference>
<keyword evidence="3" id="KW-0539">Nucleus</keyword>
<dbReference type="Pfam" id="PF00385">
    <property type="entry name" value="Chromo"/>
    <property type="match status" value="1"/>
</dbReference>
<dbReference type="Pfam" id="PF01393">
    <property type="entry name" value="Chromo_shadow"/>
    <property type="match status" value="1"/>
</dbReference>
<comment type="subunit">
    <text evidence="2">Component of the NuA4 histone acetyltransferase complex.</text>
</comment>
<evidence type="ECO:0000259" key="5">
    <source>
        <dbReference type="PROSITE" id="PS50013"/>
    </source>
</evidence>
<evidence type="ECO:0000256" key="1">
    <source>
        <dbReference type="ARBA" id="ARBA00004123"/>
    </source>
</evidence>